<comment type="caution">
    <text evidence="1">The sequence shown here is derived from an EMBL/GenBank/DDBJ whole genome shotgun (WGS) entry which is preliminary data.</text>
</comment>
<evidence type="ECO:0000313" key="1">
    <source>
        <dbReference type="EMBL" id="SDK55271.1"/>
    </source>
</evidence>
<reference evidence="1 2" key="1">
    <citation type="submission" date="2016-10" db="EMBL/GenBank/DDBJ databases">
        <authorList>
            <person name="Varghese N."/>
            <person name="Submissions S."/>
        </authorList>
    </citation>
    <scope>NUCLEOTIDE SEQUENCE [LARGE SCALE GENOMIC DNA]</scope>
    <source>
        <strain evidence="1 2">PDC82</strain>
    </source>
</reference>
<dbReference type="Proteomes" id="UP000198917">
    <property type="component" value="Unassembled WGS sequence"/>
</dbReference>
<gene>
    <name evidence="1" type="ORF">SAMN05428983_5301</name>
</gene>
<dbReference type="RefSeq" id="WP_080812313.1">
    <property type="nucleotide sequence ID" value="NZ_CP033023.1"/>
</dbReference>
<dbReference type="EMBL" id="FNEW01000011">
    <property type="protein sequence ID" value="SDK55271.1"/>
    <property type="molecule type" value="Genomic_DNA"/>
</dbReference>
<evidence type="ECO:0000313" key="2">
    <source>
        <dbReference type="Proteomes" id="UP000198917"/>
    </source>
</evidence>
<proteinExistence type="predicted"/>
<sequence>MAENATLKPIILDAETSVFAVLDGAQFDDLPTALFDENFVHRSLYLDRGNGTADQLRTAPQLVWLDRDRRMQRPNADQNDGKPLFPVLERLLSLVKDRPAIVFWVCEAGGEALYRHLRGINKILLPTDAARGTSDRLKQLPSNADQANDADHEMVLYRHCDANVMAQVLPALTLPNMARVLGPASQILCSPDNHWAERPLRLLRNPDMPIAPIGPLKLSTAEVHKIEDRREVRACQTVRAYLRRYASDVTKQFSDDELNARVWAYRNEAKRYGIRSEAAHHRWAYLQIVSGGRIADNEDFNRFMRHSNPSVSPDERIGLLMKATTAHLRRAH</sequence>
<protein>
    <recommendedName>
        <fullName evidence="3">DUF4123 domain-containing protein</fullName>
    </recommendedName>
</protein>
<organism evidence="1 2">
    <name type="scientific">Agrobacterium fabrum</name>
    <dbReference type="NCBI Taxonomy" id="1176649"/>
    <lineage>
        <taxon>Bacteria</taxon>
        <taxon>Pseudomonadati</taxon>
        <taxon>Pseudomonadota</taxon>
        <taxon>Alphaproteobacteria</taxon>
        <taxon>Hyphomicrobiales</taxon>
        <taxon>Rhizobiaceae</taxon>
        <taxon>Rhizobium/Agrobacterium group</taxon>
        <taxon>Agrobacterium</taxon>
        <taxon>Agrobacterium tumefaciens complex</taxon>
    </lineage>
</organism>
<evidence type="ECO:0008006" key="3">
    <source>
        <dbReference type="Google" id="ProtNLM"/>
    </source>
</evidence>
<dbReference type="AlphaFoldDB" id="A0A7Z7BT85"/>
<name>A0A7Z7BT85_9HYPH</name>
<accession>A0A7Z7BT85</accession>